<feature type="transmembrane region" description="Helical" evidence="6">
    <location>
        <begin position="41"/>
        <end position="67"/>
    </location>
</feature>
<evidence type="ECO:0000313" key="9">
    <source>
        <dbReference type="Proteomes" id="UP000254677"/>
    </source>
</evidence>
<feature type="transmembrane region" description="Helical" evidence="6">
    <location>
        <begin position="150"/>
        <end position="167"/>
    </location>
</feature>
<reference evidence="8 9" key="1">
    <citation type="submission" date="2018-06" db="EMBL/GenBank/DDBJ databases">
        <authorList>
            <consortium name="Pathogen Informatics"/>
            <person name="Doyle S."/>
        </authorList>
    </citation>
    <scope>NUCLEOTIDE SEQUENCE [LARGE SCALE GENOMIC DNA]</scope>
    <source>
        <strain evidence="8 9">NCTC13292</strain>
    </source>
</reference>
<dbReference type="PANTHER" id="PTHR12677:SF59">
    <property type="entry name" value="GOLGI APPARATUS MEMBRANE PROTEIN TVP38-RELATED"/>
    <property type="match status" value="1"/>
</dbReference>
<evidence type="ECO:0000256" key="5">
    <source>
        <dbReference type="ARBA" id="ARBA00023136"/>
    </source>
</evidence>
<proteinExistence type="inferred from homology"/>
<evidence type="ECO:0000256" key="1">
    <source>
        <dbReference type="ARBA" id="ARBA00004651"/>
    </source>
</evidence>
<keyword evidence="9" id="KW-1185">Reference proteome</keyword>
<accession>A0A378J7F3</accession>
<evidence type="ECO:0000259" key="7">
    <source>
        <dbReference type="Pfam" id="PF09335"/>
    </source>
</evidence>
<dbReference type="InterPro" id="IPR015414">
    <property type="entry name" value="TMEM64"/>
</dbReference>
<keyword evidence="4 6" id="KW-1133">Transmembrane helix</keyword>
<evidence type="ECO:0000256" key="4">
    <source>
        <dbReference type="ARBA" id="ARBA00022989"/>
    </source>
</evidence>
<dbReference type="OrthoDB" id="9800167at2"/>
<comment type="caution">
    <text evidence="6">Lacks conserved residue(s) required for the propagation of feature annotation.</text>
</comment>
<dbReference type="PROSITE" id="PS51257">
    <property type="entry name" value="PROKAR_LIPOPROTEIN"/>
    <property type="match status" value="1"/>
</dbReference>
<dbReference type="EMBL" id="UGOA01000001">
    <property type="protein sequence ID" value="STX43672.1"/>
    <property type="molecule type" value="Genomic_DNA"/>
</dbReference>
<dbReference type="RefSeq" id="WP_115221913.1">
    <property type="nucleotide sequence ID" value="NZ_CAXYJE010000002.1"/>
</dbReference>
<dbReference type="AlphaFoldDB" id="A0A378J7F3"/>
<organism evidence="8 9">
    <name type="scientific">Legionella donaldsonii</name>
    <dbReference type="NCBI Taxonomy" id="45060"/>
    <lineage>
        <taxon>Bacteria</taxon>
        <taxon>Pseudomonadati</taxon>
        <taxon>Pseudomonadota</taxon>
        <taxon>Gammaproteobacteria</taxon>
        <taxon>Legionellales</taxon>
        <taxon>Legionellaceae</taxon>
        <taxon>Legionella</taxon>
    </lineage>
</organism>
<feature type="domain" description="VTT" evidence="7">
    <location>
        <begin position="54"/>
        <end position="170"/>
    </location>
</feature>
<gene>
    <name evidence="8" type="primary">ydjZ_2</name>
    <name evidence="8" type="ORF">NCTC13292_02320</name>
</gene>
<dbReference type="Proteomes" id="UP000254677">
    <property type="component" value="Unassembled WGS sequence"/>
</dbReference>
<keyword evidence="5 6" id="KW-0472">Membrane</keyword>
<dbReference type="GO" id="GO:0005886">
    <property type="term" value="C:plasma membrane"/>
    <property type="evidence" value="ECO:0007669"/>
    <property type="project" value="UniProtKB-SubCell"/>
</dbReference>
<keyword evidence="2 6" id="KW-1003">Cell membrane</keyword>
<dbReference type="PANTHER" id="PTHR12677">
    <property type="entry name" value="GOLGI APPARATUS MEMBRANE PROTEIN TVP38-RELATED"/>
    <property type="match status" value="1"/>
</dbReference>
<evidence type="ECO:0000256" key="3">
    <source>
        <dbReference type="ARBA" id="ARBA00022692"/>
    </source>
</evidence>
<comment type="subcellular location">
    <subcellularLocation>
        <location evidence="1 6">Cell membrane</location>
        <topology evidence="1 6">Multi-pass membrane protein</topology>
    </subcellularLocation>
</comment>
<feature type="transmembrane region" description="Helical" evidence="6">
    <location>
        <begin position="74"/>
        <end position="95"/>
    </location>
</feature>
<evidence type="ECO:0000256" key="6">
    <source>
        <dbReference type="RuleBase" id="RU366058"/>
    </source>
</evidence>
<name>A0A378J7F3_9GAMM</name>
<protein>
    <recommendedName>
        <fullName evidence="6">TVP38/TMEM64 family membrane protein</fullName>
    </recommendedName>
</protein>
<evidence type="ECO:0000313" key="8">
    <source>
        <dbReference type="EMBL" id="STX43672.1"/>
    </source>
</evidence>
<dbReference type="Pfam" id="PF09335">
    <property type="entry name" value="VTT_dom"/>
    <property type="match status" value="1"/>
</dbReference>
<comment type="similarity">
    <text evidence="6">Belongs to the TVP38/TMEM64 family.</text>
</comment>
<sequence>MKTLGIVFAIAAFIACAWIFQQNAPLVLSYIQDLGWLAPVLFVLFYCLATILLLPTMVLTFAGGALFGPVLGVLFNLIGATAGAACAFCISRHLATNWFTSRRGPKINKLISGVERSGWQFVGLIRLIPIIPFNLVNYGLGLTQIKFRHYVITTFIFLTPGEIIYTYCGHAGMDALTHPTPFYKSSSIITLIILGFLLLTFKLFKSYQRRQQAKYQRSEFR</sequence>
<keyword evidence="3 6" id="KW-0812">Transmembrane</keyword>
<dbReference type="InterPro" id="IPR032816">
    <property type="entry name" value="VTT_dom"/>
</dbReference>
<feature type="transmembrane region" description="Helical" evidence="6">
    <location>
        <begin position="187"/>
        <end position="204"/>
    </location>
</feature>
<evidence type="ECO:0000256" key="2">
    <source>
        <dbReference type="ARBA" id="ARBA00022475"/>
    </source>
</evidence>